<evidence type="ECO:0000256" key="2">
    <source>
        <dbReference type="ARBA" id="ARBA00001966"/>
    </source>
</evidence>
<keyword evidence="13" id="KW-1185">Reference proteome</keyword>
<organism evidence="12 13">
    <name type="scientific">Acidihalobacter ferrooxydans</name>
    <dbReference type="NCBI Taxonomy" id="1765967"/>
    <lineage>
        <taxon>Bacteria</taxon>
        <taxon>Pseudomonadati</taxon>
        <taxon>Pseudomonadota</taxon>
        <taxon>Gammaproteobacteria</taxon>
        <taxon>Chromatiales</taxon>
        <taxon>Ectothiorhodospiraceae</taxon>
        <taxon>Acidihalobacter</taxon>
    </lineage>
</organism>
<accession>A0A1P8UKB8</accession>
<dbReference type="EMBL" id="CP019434">
    <property type="protein sequence ID" value="APZ44281.1"/>
    <property type="molecule type" value="Genomic_DNA"/>
</dbReference>
<dbReference type="RefSeq" id="WP_076837920.1">
    <property type="nucleotide sequence ID" value="NZ_CP019434.1"/>
</dbReference>
<dbReference type="InterPro" id="IPR011538">
    <property type="entry name" value="Nuo51_FMN-bd"/>
</dbReference>
<dbReference type="GO" id="GO:0010181">
    <property type="term" value="F:FMN binding"/>
    <property type="evidence" value="ECO:0007669"/>
    <property type="project" value="InterPro"/>
</dbReference>
<evidence type="ECO:0000256" key="7">
    <source>
        <dbReference type="ARBA" id="ARBA00023004"/>
    </source>
</evidence>
<dbReference type="FunFam" id="3.40.50.11540:FF:000001">
    <property type="entry name" value="NADH dehydrogenase [ubiquinone] flavoprotein 1, mitochondrial"/>
    <property type="match status" value="1"/>
</dbReference>
<comment type="similarity">
    <text evidence="3">Belongs to the complex I 51 kDa subunit family.</text>
</comment>
<evidence type="ECO:0000313" key="13">
    <source>
        <dbReference type="Proteomes" id="UP000243807"/>
    </source>
</evidence>
<keyword evidence="5" id="KW-0004">4Fe-4S</keyword>
<evidence type="ECO:0000256" key="5">
    <source>
        <dbReference type="ARBA" id="ARBA00022485"/>
    </source>
</evidence>
<dbReference type="Gene3D" id="1.20.1440.230">
    <property type="entry name" value="NADH-ubiquinone oxidoreductase 51kDa subunit, iron-sulphur binding domain"/>
    <property type="match status" value="1"/>
</dbReference>
<evidence type="ECO:0000313" key="12">
    <source>
        <dbReference type="EMBL" id="APZ44281.1"/>
    </source>
</evidence>
<evidence type="ECO:0000256" key="1">
    <source>
        <dbReference type="ARBA" id="ARBA00001917"/>
    </source>
</evidence>
<evidence type="ECO:0000256" key="8">
    <source>
        <dbReference type="ARBA" id="ARBA00023014"/>
    </source>
</evidence>
<dbReference type="Proteomes" id="UP000243807">
    <property type="component" value="Chromosome"/>
</dbReference>
<dbReference type="OrthoDB" id="9805533at2"/>
<reference evidence="12 13" key="1">
    <citation type="submission" date="2017-01" db="EMBL/GenBank/DDBJ databases">
        <title>Draft sequence of Acidihalobacter ferrooxidans strain DSM 14175 (strain V8).</title>
        <authorList>
            <person name="Khaleque H.N."/>
            <person name="Ramsay J.P."/>
            <person name="Murphy R.J.T."/>
            <person name="Kaksonen A.H."/>
            <person name="Boxall N.J."/>
            <person name="Watkin E.L.J."/>
        </authorList>
    </citation>
    <scope>NUCLEOTIDE SEQUENCE [LARGE SCALE GENOMIC DNA]</scope>
    <source>
        <strain evidence="12 13">V8</strain>
    </source>
</reference>
<dbReference type="PANTHER" id="PTHR43578">
    <property type="entry name" value="NADH-QUINONE OXIDOREDUCTASE SUBUNIT F"/>
    <property type="match status" value="1"/>
</dbReference>
<dbReference type="GO" id="GO:0008137">
    <property type="term" value="F:NADH dehydrogenase (ubiquinone) activity"/>
    <property type="evidence" value="ECO:0007669"/>
    <property type="project" value="InterPro"/>
</dbReference>
<gene>
    <name evidence="12" type="ORF">BW247_15255</name>
</gene>
<dbReference type="SUPFAM" id="SSF142019">
    <property type="entry name" value="Nqo1 FMN-binding domain-like"/>
    <property type="match status" value="1"/>
</dbReference>
<comment type="cofactor">
    <cofactor evidence="2">
        <name>[4Fe-4S] cluster</name>
        <dbReference type="ChEBI" id="CHEBI:49883"/>
    </cofactor>
</comment>
<proteinExistence type="inferred from homology"/>
<dbReference type="InterPro" id="IPR019554">
    <property type="entry name" value="Soluble_ligand-bd"/>
</dbReference>
<sequence>MEAVLSRHFHLPEPPDLKTYGDYRALKAALAQKPADLLDQIGQTALRGYGGAGFPLARKWSAVAADAPRPHYMVINLDETEPGSFKDRKLLYRDPHLIVEAILVGAYIQGSDRAFVFVRGEYAEGAQGLQRAVDEARAAGLVGRNILGSGFSLDIDVHLSAGRYICGEETALLNALEGRRANPRSKPPFPFQQGLWGKPTLINNLETVCQVPGVVLNGVDWFKAQGVNGGEGTKLYSVCGPVKNPGCWELPMGTTARELIYEHAGGLLDGHALTAFLPGGASTAFLLPEHLDASMNFDSVAKLRSRFGTCGIIVLDDQTCPLDFLIAINAFFVRESCGFCTPCRDGLPYAHSILERIEAGQGRPGDREHLLELCAKIAPNSFCAFAPGAVMPMESGLKLFADVIERHIAEGACPWHAVPARRAV</sequence>
<name>A0A1P8UKB8_9GAMM</name>
<dbReference type="InterPro" id="IPR037225">
    <property type="entry name" value="Nuo51_FMN-bd_sf"/>
</dbReference>
<comment type="cofactor">
    <cofactor evidence="1">
        <name>FMN</name>
        <dbReference type="ChEBI" id="CHEBI:58210"/>
    </cofactor>
</comment>
<dbReference type="KEGG" id="afy:BW247_15255"/>
<keyword evidence="7" id="KW-0408">Iron</keyword>
<dbReference type="InterPro" id="IPR001949">
    <property type="entry name" value="NADH-UbQ_OxRdtase_51kDa_CS"/>
</dbReference>
<dbReference type="GO" id="GO:0051539">
    <property type="term" value="F:4 iron, 4 sulfur cluster binding"/>
    <property type="evidence" value="ECO:0007669"/>
    <property type="project" value="UniProtKB-KW"/>
</dbReference>
<dbReference type="SMART" id="SM00928">
    <property type="entry name" value="NADH_4Fe-4S"/>
    <property type="match status" value="1"/>
</dbReference>
<dbReference type="Pfam" id="PF01512">
    <property type="entry name" value="Complex1_51K"/>
    <property type="match status" value="1"/>
</dbReference>
<keyword evidence="6" id="KW-0479">Metal-binding</keyword>
<dbReference type="SUPFAM" id="SSF140490">
    <property type="entry name" value="Nqo1C-terminal domain-like"/>
    <property type="match status" value="1"/>
</dbReference>
<dbReference type="Gene3D" id="3.40.50.11540">
    <property type="entry name" value="NADH-ubiquinone oxidoreductase 51kDa subunit"/>
    <property type="match status" value="1"/>
</dbReference>
<dbReference type="PROSITE" id="PS00645">
    <property type="entry name" value="COMPLEX1_51K_2"/>
    <property type="match status" value="1"/>
</dbReference>
<protein>
    <recommendedName>
        <fullName evidence="4">NADH-quinone oxidoreductase subunit F</fullName>
    </recommendedName>
    <alternativeName>
        <fullName evidence="9">NADH dehydrogenase I subunit F</fullName>
    </alternativeName>
    <alternativeName>
        <fullName evidence="10">NDH-1 subunit F</fullName>
    </alternativeName>
</protein>
<evidence type="ECO:0000256" key="3">
    <source>
        <dbReference type="ARBA" id="ARBA00007523"/>
    </source>
</evidence>
<dbReference type="Pfam" id="PF10531">
    <property type="entry name" value="SLBB"/>
    <property type="match status" value="1"/>
</dbReference>
<keyword evidence="8" id="KW-0411">Iron-sulfur</keyword>
<dbReference type="AlphaFoldDB" id="A0A1P8UKB8"/>
<dbReference type="STRING" id="1765967.BW247_15255"/>
<dbReference type="GO" id="GO:0046872">
    <property type="term" value="F:metal ion binding"/>
    <property type="evidence" value="ECO:0007669"/>
    <property type="project" value="UniProtKB-KW"/>
</dbReference>
<dbReference type="SUPFAM" id="SSF142984">
    <property type="entry name" value="Nqo1 middle domain-like"/>
    <property type="match status" value="1"/>
</dbReference>
<dbReference type="Gene3D" id="3.10.20.600">
    <property type="match status" value="1"/>
</dbReference>
<dbReference type="InterPro" id="IPR037207">
    <property type="entry name" value="Nuop51_4Fe4S-bd_sf"/>
</dbReference>
<evidence type="ECO:0000259" key="11">
    <source>
        <dbReference type="SMART" id="SM00928"/>
    </source>
</evidence>
<evidence type="ECO:0000256" key="9">
    <source>
        <dbReference type="ARBA" id="ARBA00031578"/>
    </source>
</evidence>
<dbReference type="PANTHER" id="PTHR43578:SF3">
    <property type="entry name" value="NADH-QUINONE OXIDOREDUCTASE SUBUNIT F"/>
    <property type="match status" value="1"/>
</dbReference>
<evidence type="ECO:0000256" key="4">
    <source>
        <dbReference type="ARBA" id="ARBA00019901"/>
    </source>
</evidence>
<evidence type="ECO:0000256" key="10">
    <source>
        <dbReference type="ARBA" id="ARBA00032787"/>
    </source>
</evidence>
<evidence type="ECO:0000256" key="6">
    <source>
        <dbReference type="ARBA" id="ARBA00022723"/>
    </source>
</evidence>
<dbReference type="InterPro" id="IPR019575">
    <property type="entry name" value="Nuop51_4Fe4S-bd"/>
</dbReference>
<feature type="domain" description="NADH-ubiquinone oxidoreductase 51kDa subunit iron-sulphur binding" evidence="11">
    <location>
        <begin position="322"/>
        <end position="367"/>
    </location>
</feature>
<dbReference type="Pfam" id="PF10589">
    <property type="entry name" value="NADH_4Fe-4S"/>
    <property type="match status" value="1"/>
</dbReference>